<dbReference type="InterPro" id="IPR050819">
    <property type="entry name" value="Tripeptidyl-peptidase_I"/>
</dbReference>
<keyword evidence="2" id="KW-1185">Reference proteome</keyword>
<dbReference type="GO" id="GO:0006508">
    <property type="term" value="P:proteolysis"/>
    <property type="evidence" value="ECO:0007669"/>
    <property type="project" value="UniProtKB-KW"/>
</dbReference>
<name>A0ABW8ML38_9BURK</name>
<dbReference type="Gene3D" id="3.40.50.200">
    <property type="entry name" value="Peptidase S8/S53 domain"/>
    <property type="match status" value="1"/>
</dbReference>
<sequence length="144" mass="14933">MQAFGGSLTVPVPVDVAVDGVSNAGVSDGETVLDITVASAIVQDATIAVYFTGGTTQNIIHALQRMIHPGTGDPVPAVLSISYGWGPGDENAQSFSDQEFTAIDQLFQDAASAGVTVLVPSGTQVLFWGHESRLRPAIRQPNPG</sequence>
<comment type="caution">
    <text evidence="1">The sequence shown here is derived from an EMBL/GenBank/DDBJ whole genome shotgun (WGS) entry which is preliminary data.</text>
</comment>
<accession>A0ABW8ML38</accession>
<dbReference type="InterPro" id="IPR036852">
    <property type="entry name" value="Peptidase_S8/S53_dom_sf"/>
</dbReference>
<dbReference type="RefSeq" id="WP_404608995.1">
    <property type="nucleotide sequence ID" value="NZ_JBIYDN010000012.1"/>
</dbReference>
<reference evidence="1 2" key="1">
    <citation type="submission" date="2024-11" db="EMBL/GenBank/DDBJ databases">
        <title>Using genomics to understand microbial adaptation to soil warming.</title>
        <authorList>
            <person name="Deangelis K.M. PhD."/>
        </authorList>
    </citation>
    <scope>NUCLEOTIDE SEQUENCE [LARGE SCALE GENOMIC DNA]</scope>
    <source>
        <strain evidence="1 2">GAS97</strain>
    </source>
</reference>
<evidence type="ECO:0000313" key="2">
    <source>
        <dbReference type="Proteomes" id="UP001620514"/>
    </source>
</evidence>
<dbReference type="Proteomes" id="UP001620514">
    <property type="component" value="Unassembled WGS sequence"/>
</dbReference>
<keyword evidence="1" id="KW-0645">Protease</keyword>
<keyword evidence="1" id="KW-0378">Hydrolase</keyword>
<protein>
    <submittedName>
        <fullName evidence="1">Subtilase family serine protease</fullName>
    </submittedName>
</protein>
<dbReference type="PANTHER" id="PTHR14218">
    <property type="entry name" value="PROTEASE S8 TRIPEPTIDYL PEPTIDASE I CLN2"/>
    <property type="match status" value="1"/>
</dbReference>
<dbReference type="PANTHER" id="PTHR14218:SF15">
    <property type="entry name" value="TRIPEPTIDYL-PEPTIDASE 1"/>
    <property type="match status" value="1"/>
</dbReference>
<proteinExistence type="predicted"/>
<dbReference type="GO" id="GO:0008233">
    <property type="term" value="F:peptidase activity"/>
    <property type="evidence" value="ECO:0007669"/>
    <property type="project" value="UniProtKB-KW"/>
</dbReference>
<gene>
    <name evidence="1" type="ORF">ABH943_004081</name>
</gene>
<dbReference type="SUPFAM" id="SSF52743">
    <property type="entry name" value="Subtilisin-like"/>
    <property type="match status" value="1"/>
</dbReference>
<organism evidence="1 2">
    <name type="scientific">Caballeronia udeis</name>
    <dbReference type="NCBI Taxonomy" id="1232866"/>
    <lineage>
        <taxon>Bacteria</taxon>
        <taxon>Pseudomonadati</taxon>
        <taxon>Pseudomonadota</taxon>
        <taxon>Betaproteobacteria</taxon>
        <taxon>Burkholderiales</taxon>
        <taxon>Burkholderiaceae</taxon>
        <taxon>Caballeronia</taxon>
    </lineage>
</organism>
<dbReference type="EMBL" id="JBIYDN010000012">
    <property type="protein sequence ID" value="MFK4444059.1"/>
    <property type="molecule type" value="Genomic_DNA"/>
</dbReference>
<evidence type="ECO:0000313" key="1">
    <source>
        <dbReference type="EMBL" id="MFK4444059.1"/>
    </source>
</evidence>